<evidence type="ECO:0000313" key="3">
    <source>
        <dbReference type="Proteomes" id="UP000604046"/>
    </source>
</evidence>
<gene>
    <name evidence="2" type="ORF">SNAT2548_LOCUS20789</name>
</gene>
<name>A0A812PX50_9DINO</name>
<evidence type="ECO:0000256" key="1">
    <source>
        <dbReference type="SAM" id="Phobius"/>
    </source>
</evidence>
<dbReference type="EMBL" id="CAJNDS010002224">
    <property type="protein sequence ID" value="CAE7380866.1"/>
    <property type="molecule type" value="Genomic_DNA"/>
</dbReference>
<keyword evidence="1" id="KW-1133">Transmembrane helix</keyword>
<dbReference type="AlphaFoldDB" id="A0A812PX50"/>
<keyword evidence="3" id="KW-1185">Reference proteome</keyword>
<accession>A0A812PX50</accession>
<feature type="transmembrane region" description="Helical" evidence="1">
    <location>
        <begin position="216"/>
        <end position="237"/>
    </location>
</feature>
<comment type="caution">
    <text evidence="2">The sequence shown here is derived from an EMBL/GenBank/DDBJ whole genome shotgun (WGS) entry which is preliminary data.</text>
</comment>
<evidence type="ECO:0000313" key="2">
    <source>
        <dbReference type="EMBL" id="CAE7380866.1"/>
    </source>
</evidence>
<keyword evidence="1" id="KW-0472">Membrane</keyword>
<dbReference type="OrthoDB" id="422283at2759"/>
<feature type="transmembrane region" description="Helical" evidence="1">
    <location>
        <begin position="97"/>
        <end position="115"/>
    </location>
</feature>
<keyword evidence="1" id="KW-0812">Transmembrane</keyword>
<proteinExistence type="predicted"/>
<protein>
    <submittedName>
        <fullName evidence="2">Uncharacterized protein</fullName>
    </submittedName>
</protein>
<sequence length="349" mass="39476">MLVLWDDTYFERLWCNMEMATFAKYSGSPQSMKFLPLWLPSWLLSSILLDLLGVNFLRCMEESPGLEGVIKKCIKLGDVLFGASEEVHDFFHAFLEVFPYFVCYLPVALPTILSFRNKIQGHRLMLEQMASFDLRNAKCSVEADRPLVEEQVALHFKPEIDTEVIVAGASGPDPEAVEAESSKEAALERFNSYVQGPLRANVLDCIGDTRDVPLPLCYLCFLPMSTYFAVSVSPVAFQGCDISPESLGFSNKWHMMASFGIGWLFAQLLAYPVTFPVLLRLLHKVLWGCAIAASKRLTLAWVTGYLLVLGFMILQLWFFFGPRQSLGASSCRCLEYRGSSWVWYVMSWN</sequence>
<dbReference type="Proteomes" id="UP000604046">
    <property type="component" value="Unassembled WGS sequence"/>
</dbReference>
<feature type="transmembrane region" description="Helical" evidence="1">
    <location>
        <begin position="257"/>
        <end position="279"/>
    </location>
</feature>
<feature type="transmembrane region" description="Helical" evidence="1">
    <location>
        <begin position="299"/>
        <end position="320"/>
    </location>
</feature>
<reference evidence="2" key="1">
    <citation type="submission" date="2021-02" db="EMBL/GenBank/DDBJ databases">
        <authorList>
            <person name="Dougan E. K."/>
            <person name="Rhodes N."/>
            <person name="Thang M."/>
            <person name="Chan C."/>
        </authorList>
    </citation>
    <scope>NUCLEOTIDE SEQUENCE</scope>
</reference>
<organism evidence="2 3">
    <name type="scientific">Symbiodinium natans</name>
    <dbReference type="NCBI Taxonomy" id="878477"/>
    <lineage>
        <taxon>Eukaryota</taxon>
        <taxon>Sar</taxon>
        <taxon>Alveolata</taxon>
        <taxon>Dinophyceae</taxon>
        <taxon>Suessiales</taxon>
        <taxon>Symbiodiniaceae</taxon>
        <taxon>Symbiodinium</taxon>
    </lineage>
</organism>